<dbReference type="OrthoDB" id="2197438at2"/>
<dbReference type="HOGENOM" id="CLU_151204_0_0_9"/>
<dbReference type="STRING" id="44009.RV01_GL000278"/>
<evidence type="ECO:0000313" key="2">
    <source>
        <dbReference type="Proteomes" id="UP000014127"/>
    </source>
</evidence>
<dbReference type="Proteomes" id="UP000014127">
    <property type="component" value="Unassembled WGS sequence"/>
</dbReference>
<comment type="caution">
    <text evidence="1">The sequence shown here is derived from an EMBL/GenBank/DDBJ whole genome shotgun (WGS) entry which is preliminary data.</text>
</comment>
<evidence type="ECO:0000313" key="1">
    <source>
        <dbReference type="EMBL" id="EOT43237.1"/>
    </source>
</evidence>
<organism evidence="1 2">
    <name type="scientific">Enterococcus dispar ATCC 51266</name>
    <dbReference type="NCBI Taxonomy" id="1139219"/>
    <lineage>
        <taxon>Bacteria</taxon>
        <taxon>Bacillati</taxon>
        <taxon>Bacillota</taxon>
        <taxon>Bacilli</taxon>
        <taxon>Lactobacillales</taxon>
        <taxon>Enterococcaceae</taxon>
        <taxon>Enterococcus</taxon>
    </lineage>
</organism>
<protein>
    <submittedName>
        <fullName evidence="1">Uncharacterized protein</fullName>
    </submittedName>
</protein>
<reference evidence="1 2" key="1">
    <citation type="submission" date="2013-03" db="EMBL/GenBank/DDBJ databases">
        <title>The Genome Sequence of Enterococcus dispar ATCC_51266 (Illumina only assembly).</title>
        <authorList>
            <consortium name="The Broad Institute Genomics Platform"/>
            <consortium name="The Broad Institute Genome Sequencing Center for Infectious Disease"/>
            <person name="Earl A."/>
            <person name="Russ C."/>
            <person name="Gilmore M."/>
            <person name="Surin D."/>
            <person name="Walker B."/>
            <person name="Young S."/>
            <person name="Zeng Q."/>
            <person name="Gargeya S."/>
            <person name="Fitzgerald M."/>
            <person name="Haas B."/>
            <person name="Abouelleil A."/>
            <person name="Allen A.W."/>
            <person name="Alvarado L."/>
            <person name="Arachchi H.M."/>
            <person name="Berlin A.M."/>
            <person name="Chapman S.B."/>
            <person name="Gainer-Dewar J."/>
            <person name="Goldberg J."/>
            <person name="Griggs A."/>
            <person name="Gujja S."/>
            <person name="Hansen M."/>
            <person name="Howarth C."/>
            <person name="Imamovic A."/>
            <person name="Ireland A."/>
            <person name="Larimer J."/>
            <person name="McCowan C."/>
            <person name="Murphy C."/>
            <person name="Pearson M."/>
            <person name="Poon T.W."/>
            <person name="Priest M."/>
            <person name="Roberts A."/>
            <person name="Saif S."/>
            <person name="Shea T."/>
            <person name="Sisk P."/>
            <person name="Sykes S."/>
            <person name="Wortman J."/>
            <person name="Nusbaum C."/>
            <person name="Birren B."/>
        </authorList>
    </citation>
    <scope>NUCLEOTIDE SEQUENCE [LARGE SCALE GENOMIC DNA]</scope>
    <source>
        <strain evidence="1 2">ATCC 51266</strain>
    </source>
</reference>
<dbReference type="PATRIC" id="fig|1139219.3.peg.560"/>
<gene>
    <name evidence="1" type="ORF">OMK_00591</name>
</gene>
<keyword evidence="2" id="KW-1185">Reference proteome</keyword>
<dbReference type="AlphaFoldDB" id="S1N8C4"/>
<accession>S1N8C4</accession>
<proteinExistence type="predicted"/>
<sequence length="142" mass="17088">MYLVVSPNQLSYFKPETTAQRLKNFLQKTQDEKRFLTYLYFIEICSKLFVKVAPLQPKLYQDEVITIFHKESWEPFLGEYLIFFRPFFKDELWVYMLRKLRHFQHLFLLMALKMSLVHNSKKLLSVNNSAVNRVLSLQLNSS</sequence>
<dbReference type="EMBL" id="AHYR01000003">
    <property type="protein sequence ID" value="EOT43237.1"/>
    <property type="molecule type" value="Genomic_DNA"/>
</dbReference>
<name>S1N8C4_9ENTE</name>